<dbReference type="STRING" id="52560.SAMN04488082_12919"/>
<dbReference type="InterPro" id="IPR037523">
    <property type="entry name" value="VOC_core"/>
</dbReference>
<proteinExistence type="predicted"/>
<evidence type="ECO:0000259" key="2">
    <source>
        <dbReference type="PROSITE" id="PS51819"/>
    </source>
</evidence>
<dbReference type="Gene3D" id="3.10.180.10">
    <property type="entry name" value="2,3-Dihydroxybiphenyl 1,2-Dioxygenase, domain 1"/>
    <property type="match status" value="1"/>
</dbReference>
<sequence length="194" mass="21871">MAAFTGINHLAMVTADMDKTVHFWRDLLGMRLVVGLGHPGYRHYFFEITDKDMIAFFEWPKVEPIAEKDHGAPVRGPAAFDHLSFGVESLEELGRLKDLLEANDFWASEFIDHGFIISLYSFDPNNIPIEFSYAVPEYDVHSHPIMIDSHPTPAALEGSKPRPERWRGAVPSDSDRGIYPGEAEAVRAAFIKKT</sequence>
<feature type="domain" description="VOC" evidence="2">
    <location>
        <begin position="6"/>
        <end position="134"/>
    </location>
</feature>
<dbReference type="PANTHER" id="PTHR36110">
    <property type="entry name" value="RING-CLEAVING DIOXYGENASE MHQE-RELATED"/>
    <property type="match status" value="1"/>
</dbReference>
<dbReference type="GO" id="GO:0051213">
    <property type="term" value="F:dioxygenase activity"/>
    <property type="evidence" value="ECO:0007669"/>
    <property type="project" value="UniProtKB-KW"/>
</dbReference>
<dbReference type="InterPro" id="IPR004360">
    <property type="entry name" value="Glyas_Fos-R_dOase_dom"/>
</dbReference>
<keyword evidence="3" id="KW-0223">Dioxygenase</keyword>
<reference evidence="4" key="1">
    <citation type="submission" date="2016-10" db="EMBL/GenBank/DDBJ databases">
        <authorList>
            <person name="Varghese N."/>
            <person name="Submissions S."/>
        </authorList>
    </citation>
    <scope>NUCLEOTIDE SEQUENCE [LARGE SCALE GENOMIC DNA]</scope>
    <source>
        <strain evidence="4">DSM 5918</strain>
    </source>
</reference>
<dbReference type="InterPro" id="IPR029068">
    <property type="entry name" value="Glyas_Bleomycin-R_OHBP_Dase"/>
</dbReference>
<evidence type="ECO:0000256" key="1">
    <source>
        <dbReference type="SAM" id="MobiDB-lite"/>
    </source>
</evidence>
<gene>
    <name evidence="3" type="ORF">SAMN04488082_12919</name>
</gene>
<dbReference type="Pfam" id="PF00903">
    <property type="entry name" value="Glyoxalase"/>
    <property type="match status" value="1"/>
</dbReference>
<protein>
    <submittedName>
        <fullName evidence="3">Catechol 2,3-dioxygenase</fullName>
    </submittedName>
</protein>
<keyword evidence="4" id="KW-1185">Reference proteome</keyword>
<dbReference type="AlphaFoldDB" id="A0A1I4A2R0"/>
<dbReference type="OrthoDB" id="9804944at2"/>
<accession>A0A1I4A2R0</accession>
<feature type="region of interest" description="Disordered" evidence="1">
    <location>
        <begin position="151"/>
        <end position="175"/>
    </location>
</feature>
<dbReference type="PANTHER" id="PTHR36110:SF4">
    <property type="entry name" value="RING-CLEAVING DIOXYGENASE MHQA-RELATED"/>
    <property type="match status" value="1"/>
</dbReference>
<dbReference type="PROSITE" id="PS51819">
    <property type="entry name" value="VOC"/>
    <property type="match status" value="1"/>
</dbReference>
<keyword evidence="3" id="KW-0560">Oxidoreductase</keyword>
<dbReference type="Proteomes" id="UP000198635">
    <property type="component" value="Unassembled WGS sequence"/>
</dbReference>
<organism evidence="3 4">
    <name type="scientific">Desulfomicrobium apsheronum</name>
    <dbReference type="NCBI Taxonomy" id="52560"/>
    <lineage>
        <taxon>Bacteria</taxon>
        <taxon>Pseudomonadati</taxon>
        <taxon>Thermodesulfobacteriota</taxon>
        <taxon>Desulfovibrionia</taxon>
        <taxon>Desulfovibrionales</taxon>
        <taxon>Desulfomicrobiaceae</taxon>
        <taxon>Desulfomicrobium</taxon>
    </lineage>
</organism>
<dbReference type="InterPro" id="IPR052537">
    <property type="entry name" value="Extradiol_RC_dioxygenase"/>
</dbReference>
<dbReference type="EMBL" id="FORX01000029">
    <property type="protein sequence ID" value="SFK50644.1"/>
    <property type="molecule type" value="Genomic_DNA"/>
</dbReference>
<dbReference type="SUPFAM" id="SSF54593">
    <property type="entry name" value="Glyoxalase/Bleomycin resistance protein/Dihydroxybiphenyl dioxygenase"/>
    <property type="match status" value="1"/>
</dbReference>
<dbReference type="RefSeq" id="WP_092379440.1">
    <property type="nucleotide sequence ID" value="NZ_FORX01000029.1"/>
</dbReference>
<evidence type="ECO:0000313" key="3">
    <source>
        <dbReference type="EMBL" id="SFK50644.1"/>
    </source>
</evidence>
<evidence type="ECO:0000313" key="4">
    <source>
        <dbReference type="Proteomes" id="UP000198635"/>
    </source>
</evidence>
<name>A0A1I4A2R0_9BACT</name>
<dbReference type="CDD" id="cd06587">
    <property type="entry name" value="VOC"/>
    <property type="match status" value="1"/>
</dbReference>